<dbReference type="Proteomes" id="UP001518140">
    <property type="component" value="Unassembled WGS sequence"/>
</dbReference>
<keyword evidence="2" id="KW-1185">Reference proteome</keyword>
<evidence type="ECO:0008006" key="3">
    <source>
        <dbReference type="Google" id="ProtNLM"/>
    </source>
</evidence>
<organism evidence="1 2">
    <name type="scientific">Streptomyces ureilyticus</name>
    <dbReference type="NCBI Taxonomy" id="1775131"/>
    <lineage>
        <taxon>Bacteria</taxon>
        <taxon>Bacillati</taxon>
        <taxon>Actinomycetota</taxon>
        <taxon>Actinomycetes</taxon>
        <taxon>Kitasatosporales</taxon>
        <taxon>Streptomycetaceae</taxon>
        <taxon>Streptomyces</taxon>
    </lineage>
</organism>
<accession>A0ABX0DSC5</accession>
<evidence type="ECO:0000313" key="2">
    <source>
        <dbReference type="Proteomes" id="UP001518140"/>
    </source>
</evidence>
<dbReference type="InterPro" id="IPR046267">
    <property type="entry name" value="DUF6300"/>
</dbReference>
<evidence type="ECO:0000313" key="1">
    <source>
        <dbReference type="EMBL" id="NGO44583.1"/>
    </source>
</evidence>
<dbReference type="EMBL" id="JAAKZX010000065">
    <property type="protein sequence ID" value="NGO44583.1"/>
    <property type="molecule type" value="Genomic_DNA"/>
</dbReference>
<proteinExistence type="predicted"/>
<reference evidence="1 2" key="1">
    <citation type="submission" date="2020-02" db="EMBL/GenBank/DDBJ databases">
        <title>Whole-genome analyses of novel actinobacteria.</title>
        <authorList>
            <person name="Sahin N."/>
            <person name="Tokatli A."/>
        </authorList>
    </citation>
    <scope>NUCLEOTIDE SEQUENCE [LARGE SCALE GENOMIC DNA]</scope>
    <source>
        <strain evidence="1 2">YC419</strain>
    </source>
</reference>
<sequence length="121" mass="13188">MTPAPDRPETIEVRISETSVCPRCAIPVLLSARYPHAWSNRAGERVDGHKETALCGSCDMSDPAARPLLAALLCADGRPVAPRLDEAFAGLVLDWLAIVRDRTPNRADLDAEEARWRAGDL</sequence>
<comment type="caution">
    <text evidence="1">The sequence shown here is derived from an EMBL/GenBank/DDBJ whole genome shotgun (WGS) entry which is preliminary data.</text>
</comment>
<dbReference type="RefSeq" id="WP_165341159.1">
    <property type="nucleotide sequence ID" value="NZ_JAAKZX010000065.1"/>
</dbReference>
<protein>
    <recommendedName>
        <fullName evidence="3">Restriction alleviation protein, Lar family</fullName>
    </recommendedName>
</protein>
<dbReference type="Pfam" id="PF19817">
    <property type="entry name" value="DUF6300"/>
    <property type="match status" value="1"/>
</dbReference>
<name>A0ABX0DSC5_9ACTN</name>
<gene>
    <name evidence="1" type="ORF">G6048_21265</name>
</gene>